<dbReference type="OrthoDB" id="5449868at2"/>
<keyword evidence="2" id="KW-1185">Reference proteome</keyword>
<dbReference type="STRING" id="1121449.SAMN02745704_00009"/>
<sequence length="214" mass="23831">MKRFAPLLFILLTVAMLAGCAERRIPPIERPEGVYAVAGVTSPRYDWQLLAGYLPMEGKGVSRDVLTALDATVVELLAEHGVNGVTPPANTRQCQEIVTFENTSGSRISALKYWVQVGECAKADYLVVPQLLYWQEREGSDWGVDRPAGVVMDVYIIDVNSGRLLARRHYDETQRPLSADLGNAGRHFERGGKWLTANELARYGLDRMLRELGL</sequence>
<gene>
    <name evidence="1" type="ORF">SAMN02745704_00009</name>
</gene>
<accession>A0A1T4W0Q4</accession>
<dbReference type="AlphaFoldDB" id="A0A1T4W0Q4"/>
<organism evidence="1 2">
    <name type="scientific">Paucidesulfovibrio gracilis DSM 16080</name>
    <dbReference type="NCBI Taxonomy" id="1121449"/>
    <lineage>
        <taxon>Bacteria</taxon>
        <taxon>Pseudomonadati</taxon>
        <taxon>Thermodesulfobacteriota</taxon>
        <taxon>Desulfovibrionia</taxon>
        <taxon>Desulfovibrionales</taxon>
        <taxon>Desulfovibrionaceae</taxon>
        <taxon>Paucidesulfovibrio</taxon>
    </lineage>
</organism>
<protein>
    <recommendedName>
        <fullName evidence="3">Lipoprotein</fullName>
    </recommendedName>
</protein>
<name>A0A1T4W0Q4_9BACT</name>
<dbReference type="PROSITE" id="PS51257">
    <property type="entry name" value="PROKAR_LIPOPROTEIN"/>
    <property type="match status" value="1"/>
</dbReference>
<reference evidence="1 2" key="1">
    <citation type="submission" date="2017-02" db="EMBL/GenBank/DDBJ databases">
        <authorList>
            <person name="Peterson S.W."/>
        </authorList>
    </citation>
    <scope>NUCLEOTIDE SEQUENCE [LARGE SCALE GENOMIC DNA]</scope>
    <source>
        <strain evidence="1 2">DSM 16080</strain>
    </source>
</reference>
<dbReference type="Proteomes" id="UP000190027">
    <property type="component" value="Unassembled WGS sequence"/>
</dbReference>
<proteinExistence type="predicted"/>
<evidence type="ECO:0000313" key="2">
    <source>
        <dbReference type="Proteomes" id="UP000190027"/>
    </source>
</evidence>
<evidence type="ECO:0008006" key="3">
    <source>
        <dbReference type="Google" id="ProtNLM"/>
    </source>
</evidence>
<dbReference type="EMBL" id="FUYC01000001">
    <property type="protein sequence ID" value="SKA70830.1"/>
    <property type="molecule type" value="Genomic_DNA"/>
</dbReference>
<evidence type="ECO:0000313" key="1">
    <source>
        <dbReference type="EMBL" id="SKA70830.1"/>
    </source>
</evidence>
<dbReference type="RefSeq" id="WP_078715613.1">
    <property type="nucleotide sequence ID" value="NZ_FUYC01000001.1"/>
</dbReference>